<protein>
    <submittedName>
        <fullName evidence="2">Stage V sporulation protein AC</fullName>
    </submittedName>
</protein>
<dbReference type="InterPro" id="IPR014203">
    <property type="entry name" value="Spore_V_AC"/>
</dbReference>
<keyword evidence="1" id="KW-1133">Transmembrane helix</keyword>
<evidence type="ECO:0000313" key="3">
    <source>
        <dbReference type="Proteomes" id="UP001519307"/>
    </source>
</evidence>
<accession>A0ABS4KSG0</accession>
<keyword evidence="3" id="KW-1185">Reference proteome</keyword>
<sequence>MGLSKKKMEKLTPEQKKYQQFADTKVPKRNVVTNCIRAFIVGGSICCFGQVLQFMFIKYFNFTEQTAGNPTSAVIIIIAVLLTGFGVFDHIAQWAGAGTSIPVTGFANSISSAAIEHQTEGYVLGVGGNMFKIAGPVITFGVFSAFIVTIISIAIKWLGGMI</sequence>
<reference evidence="2 3" key="1">
    <citation type="submission" date="2021-03" db="EMBL/GenBank/DDBJ databases">
        <title>Genomic Encyclopedia of Type Strains, Phase IV (KMG-IV): sequencing the most valuable type-strain genomes for metagenomic binning, comparative biology and taxonomic classification.</title>
        <authorList>
            <person name="Goeker M."/>
        </authorList>
    </citation>
    <scope>NUCLEOTIDE SEQUENCE [LARGE SCALE GENOMIC DNA]</scope>
    <source>
        <strain evidence="2 3">DSM 28783</strain>
    </source>
</reference>
<dbReference type="PANTHER" id="PTHR38450">
    <property type="entry name" value="STAGE V SPORULATION PROTEIN AC-RELATED"/>
    <property type="match status" value="1"/>
</dbReference>
<feature type="transmembrane region" description="Helical" evidence="1">
    <location>
        <begin position="38"/>
        <end position="60"/>
    </location>
</feature>
<dbReference type="PANTHER" id="PTHR38450:SF1">
    <property type="entry name" value="STAGE V SPORULATION PROTEIN AC"/>
    <property type="match status" value="1"/>
</dbReference>
<gene>
    <name evidence="2" type="ORF">J2Z42_000459</name>
</gene>
<dbReference type="Pfam" id="PF03862">
    <property type="entry name" value="SpoVAC_SpoVAEB"/>
    <property type="match status" value="1"/>
</dbReference>
<evidence type="ECO:0000256" key="1">
    <source>
        <dbReference type="SAM" id="Phobius"/>
    </source>
</evidence>
<dbReference type="InterPro" id="IPR005562">
    <property type="entry name" value="SpoVA"/>
</dbReference>
<feature type="transmembrane region" description="Helical" evidence="1">
    <location>
        <begin position="137"/>
        <end position="159"/>
    </location>
</feature>
<keyword evidence="1" id="KW-0472">Membrane</keyword>
<dbReference type="Proteomes" id="UP001519307">
    <property type="component" value="Unassembled WGS sequence"/>
</dbReference>
<comment type="caution">
    <text evidence="2">The sequence shown here is derived from an EMBL/GenBank/DDBJ whole genome shotgun (WGS) entry which is preliminary data.</text>
</comment>
<keyword evidence="1" id="KW-0812">Transmembrane</keyword>
<organism evidence="2 3">
    <name type="scientific">Clostridium algifaecis</name>
    <dbReference type="NCBI Taxonomy" id="1472040"/>
    <lineage>
        <taxon>Bacteria</taxon>
        <taxon>Bacillati</taxon>
        <taxon>Bacillota</taxon>
        <taxon>Clostridia</taxon>
        <taxon>Eubacteriales</taxon>
        <taxon>Clostridiaceae</taxon>
        <taxon>Clostridium</taxon>
    </lineage>
</organism>
<dbReference type="EMBL" id="JAGGLM010000001">
    <property type="protein sequence ID" value="MBP2031794.1"/>
    <property type="molecule type" value="Genomic_DNA"/>
</dbReference>
<feature type="transmembrane region" description="Helical" evidence="1">
    <location>
        <begin position="72"/>
        <end position="92"/>
    </location>
</feature>
<proteinExistence type="predicted"/>
<name>A0ABS4KSG0_9CLOT</name>
<evidence type="ECO:0000313" key="2">
    <source>
        <dbReference type="EMBL" id="MBP2031794.1"/>
    </source>
</evidence>
<dbReference type="NCBIfam" id="TIGR02838">
    <property type="entry name" value="spore_V_AC"/>
    <property type="match status" value="1"/>
</dbReference>